<proteinExistence type="inferred from homology"/>
<dbReference type="PANTHER" id="PTHR46552:SF1">
    <property type="entry name" value="NADH-UBIQUINONE OXIDOREDUCTASE CHAIN 2"/>
    <property type="match status" value="1"/>
</dbReference>
<dbReference type="Pfam" id="PF00361">
    <property type="entry name" value="Proton_antipo_M"/>
    <property type="match status" value="1"/>
</dbReference>
<evidence type="ECO:0000256" key="11">
    <source>
        <dbReference type="ARBA" id="ARBA00022982"/>
    </source>
</evidence>
<sequence>MYLMHILFSCTLMTGTFIAISAQSWMIMWMGLEINLLSFIPLMSNPNMKSSIEASLKYFITQAMASMIMLSAIMLALLTHEFISLTVNSILTGPLLIALMIKLGAAPFHYWFPQVMDGLSWYNTIILVTWQKIAPLMLMMNLLVNKMLMLTSIVLSLIISTISSFNLTSLKKIIAYSSINHLGWMLSSMLMSWTTTLIYYVVYAFTNIIIILFLSVSNMLYINQYNNINSNKMTKLLFMVNFLSLAGIPPMVGFFPKWIIINSLTTNFLLLSILMIMITLIMIFIYTRILLPFMLNASFFSKPNMTKLKFPLWMNIMNMMNIIALPFVLTLIQFFL</sequence>
<keyword evidence="9 18" id="KW-0999">Mitochondrion inner membrane</keyword>
<feature type="transmembrane region" description="Helical" evidence="18">
    <location>
        <begin position="236"/>
        <end position="256"/>
    </location>
</feature>
<evidence type="ECO:0000256" key="15">
    <source>
        <dbReference type="ARBA" id="ARBA00023128"/>
    </source>
</evidence>
<feature type="transmembrane region" description="Helical" evidence="18">
    <location>
        <begin position="90"/>
        <end position="112"/>
    </location>
</feature>
<evidence type="ECO:0000313" key="20">
    <source>
        <dbReference type="EMBL" id="AYQ18945.1"/>
    </source>
</evidence>
<keyword evidence="15 18" id="KW-0496">Mitochondrion</keyword>
<dbReference type="GO" id="GO:0005743">
    <property type="term" value="C:mitochondrial inner membrane"/>
    <property type="evidence" value="ECO:0007669"/>
    <property type="project" value="UniProtKB-SubCell"/>
</dbReference>
<evidence type="ECO:0000256" key="2">
    <source>
        <dbReference type="ARBA" id="ARBA00004448"/>
    </source>
</evidence>
<evidence type="ECO:0000256" key="10">
    <source>
        <dbReference type="ARBA" id="ARBA00022967"/>
    </source>
</evidence>
<keyword evidence="16 18" id="KW-0472">Membrane</keyword>
<evidence type="ECO:0000256" key="3">
    <source>
        <dbReference type="ARBA" id="ARBA00007012"/>
    </source>
</evidence>
<dbReference type="GO" id="GO:0006120">
    <property type="term" value="P:mitochondrial electron transport, NADH to ubiquinone"/>
    <property type="evidence" value="ECO:0007669"/>
    <property type="project" value="InterPro"/>
</dbReference>
<dbReference type="GO" id="GO:0008137">
    <property type="term" value="F:NADH dehydrogenase (ubiquinone) activity"/>
    <property type="evidence" value="ECO:0007669"/>
    <property type="project" value="UniProtKB-EC"/>
</dbReference>
<evidence type="ECO:0000256" key="16">
    <source>
        <dbReference type="ARBA" id="ARBA00023136"/>
    </source>
</evidence>
<evidence type="ECO:0000256" key="1">
    <source>
        <dbReference type="ARBA" id="ARBA00003257"/>
    </source>
</evidence>
<evidence type="ECO:0000256" key="18">
    <source>
        <dbReference type="RuleBase" id="RU003403"/>
    </source>
</evidence>
<comment type="function">
    <text evidence="18">Core subunit of the mitochondrial membrane respiratory chain NADH dehydrogenase (Complex I) which catalyzes electron transfer from NADH through the respiratory chain, using ubiquinone as an electron acceptor. Essential for the catalytic activity and assembly of complex I.</text>
</comment>
<feature type="transmembrane region" description="Helical" evidence="18">
    <location>
        <begin position="6"/>
        <end position="37"/>
    </location>
</feature>
<evidence type="ECO:0000256" key="5">
    <source>
        <dbReference type="ARBA" id="ARBA00021008"/>
    </source>
</evidence>
<dbReference type="EC" id="7.1.1.2" evidence="4 18"/>
<feature type="transmembrane region" description="Helical" evidence="18">
    <location>
        <begin position="119"/>
        <end position="141"/>
    </location>
</feature>
<keyword evidence="12 18" id="KW-1133">Transmembrane helix</keyword>
<dbReference type="PANTHER" id="PTHR46552">
    <property type="entry name" value="NADH-UBIQUINONE OXIDOREDUCTASE CHAIN 2"/>
    <property type="match status" value="1"/>
</dbReference>
<evidence type="ECO:0000256" key="13">
    <source>
        <dbReference type="ARBA" id="ARBA00023027"/>
    </source>
</evidence>
<geneLocation type="mitochondrion" evidence="20"/>
<organism evidence="20">
    <name type="scientific">Leiochrinini sp. 2 ACP-2013</name>
    <dbReference type="NCBI Taxonomy" id="1434620"/>
    <lineage>
        <taxon>Eukaryota</taxon>
        <taxon>Metazoa</taxon>
        <taxon>Ecdysozoa</taxon>
        <taxon>Arthropoda</taxon>
        <taxon>Hexapoda</taxon>
        <taxon>Insecta</taxon>
        <taxon>Pterygota</taxon>
        <taxon>Neoptera</taxon>
        <taxon>Endopterygota</taxon>
        <taxon>Coleoptera</taxon>
        <taxon>Polyphaga</taxon>
        <taxon>Cucujiformia</taxon>
        <taxon>Tenebrionidae</taxon>
        <taxon>Diaperinae</taxon>
    </lineage>
</organism>
<feature type="domain" description="NADH:quinone oxidoreductase/Mrp antiporter transmembrane" evidence="19">
    <location>
        <begin position="22"/>
        <end position="278"/>
    </location>
</feature>
<keyword evidence="8 18" id="KW-0812">Transmembrane</keyword>
<comment type="function">
    <text evidence="1">Core subunit of the mitochondrial membrane respiratory chain NADH dehydrogenase (Complex I) that is believed to belong to the minimal assembly required for catalysis. Complex I functions in the transfer of electrons from NADH to the respiratory chain. The immediate electron acceptor for the enzyme is believed to be ubiquinone.</text>
</comment>
<comment type="similarity">
    <text evidence="3 18">Belongs to the complex I subunit 2 family.</text>
</comment>
<reference evidence="20" key="1">
    <citation type="journal article" date="2015" name="Mol. Biol. Evol.">
        <title>Soup to Tree: The Phylogeny of Beetles Inferred by Mitochondrial Metagenomics of a Bornean Rainforest Sample.</title>
        <authorList>
            <person name="Crampton-Platt A."/>
            <person name="Timmermans M.J."/>
            <person name="Gimmel M.L."/>
            <person name="Kutty S.N."/>
            <person name="Cockerill T.D."/>
            <person name="Vun Khen C."/>
            <person name="Vogler A.P."/>
        </authorList>
    </citation>
    <scope>NUCLEOTIDE SEQUENCE</scope>
</reference>
<feature type="transmembrane region" description="Helical" evidence="18">
    <location>
        <begin position="312"/>
        <end position="335"/>
    </location>
</feature>
<keyword evidence="13 18" id="KW-0520">NAD</keyword>
<evidence type="ECO:0000256" key="4">
    <source>
        <dbReference type="ARBA" id="ARBA00012944"/>
    </source>
</evidence>
<evidence type="ECO:0000256" key="8">
    <source>
        <dbReference type="ARBA" id="ARBA00022692"/>
    </source>
</evidence>
<keyword evidence="14 18" id="KW-0830">Ubiquinone</keyword>
<dbReference type="AlphaFoldDB" id="A0A3G3FWW0"/>
<feature type="transmembrane region" description="Helical" evidence="18">
    <location>
        <begin position="197"/>
        <end position="216"/>
    </location>
</feature>
<evidence type="ECO:0000256" key="17">
    <source>
        <dbReference type="ARBA" id="ARBA00049551"/>
    </source>
</evidence>
<reference evidence="20" key="2">
    <citation type="submission" date="2018-09" db="EMBL/GenBank/DDBJ databases">
        <authorList>
            <person name="James G."/>
        </authorList>
    </citation>
    <scope>NUCLEOTIDE SEQUENCE</scope>
</reference>
<evidence type="ECO:0000256" key="7">
    <source>
        <dbReference type="ARBA" id="ARBA00022660"/>
    </source>
</evidence>
<protein>
    <recommendedName>
        <fullName evidence="5 18">NADH-ubiquinone oxidoreductase chain 2</fullName>
        <ecNumber evidence="4 18">7.1.1.2</ecNumber>
    </recommendedName>
</protein>
<evidence type="ECO:0000256" key="9">
    <source>
        <dbReference type="ARBA" id="ARBA00022792"/>
    </source>
</evidence>
<feature type="transmembrane region" description="Helical" evidence="18">
    <location>
        <begin position="268"/>
        <end position="291"/>
    </location>
</feature>
<evidence type="ECO:0000256" key="12">
    <source>
        <dbReference type="ARBA" id="ARBA00022989"/>
    </source>
</evidence>
<comment type="subcellular location">
    <subcellularLocation>
        <location evidence="2 18">Mitochondrion inner membrane</location>
        <topology evidence="2 18">Multi-pass membrane protein</topology>
    </subcellularLocation>
</comment>
<evidence type="ECO:0000256" key="14">
    <source>
        <dbReference type="ARBA" id="ARBA00023075"/>
    </source>
</evidence>
<comment type="catalytic activity">
    <reaction evidence="17 18">
        <text>a ubiquinone + NADH + 5 H(+)(in) = a ubiquinol + NAD(+) + 4 H(+)(out)</text>
        <dbReference type="Rhea" id="RHEA:29091"/>
        <dbReference type="Rhea" id="RHEA-COMP:9565"/>
        <dbReference type="Rhea" id="RHEA-COMP:9566"/>
        <dbReference type="ChEBI" id="CHEBI:15378"/>
        <dbReference type="ChEBI" id="CHEBI:16389"/>
        <dbReference type="ChEBI" id="CHEBI:17976"/>
        <dbReference type="ChEBI" id="CHEBI:57540"/>
        <dbReference type="ChEBI" id="CHEBI:57945"/>
        <dbReference type="EC" id="7.1.1.2"/>
    </reaction>
</comment>
<feature type="transmembrane region" description="Helical" evidence="18">
    <location>
        <begin position="58"/>
        <end position="78"/>
    </location>
</feature>
<evidence type="ECO:0000256" key="6">
    <source>
        <dbReference type="ARBA" id="ARBA00022448"/>
    </source>
</evidence>
<accession>A0A3G3FWW0</accession>
<dbReference type="InterPro" id="IPR050175">
    <property type="entry name" value="Complex_I_Subunit_2"/>
</dbReference>
<keyword evidence="6" id="KW-0813">Transport</keyword>
<keyword evidence="10 18" id="KW-1278">Translocase</keyword>
<keyword evidence="11 18" id="KW-0249">Electron transport</keyword>
<keyword evidence="7 18" id="KW-0679">Respiratory chain</keyword>
<dbReference type="EMBL" id="MH836599">
    <property type="protein sequence ID" value="AYQ18945.1"/>
    <property type="molecule type" value="Genomic_DNA"/>
</dbReference>
<dbReference type="PRINTS" id="PR01436">
    <property type="entry name" value="NADHDHGNASE2"/>
</dbReference>
<name>A0A3G3FWW0_9CUCU</name>
<evidence type="ECO:0000259" key="19">
    <source>
        <dbReference type="Pfam" id="PF00361"/>
    </source>
</evidence>
<dbReference type="InterPro" id="IPR003917">
    <property type="entry name" value="NADH_UbQ_OxRdtase_chain2"/>
</dbReference>
<feature type="transmembrane region" description="Helical" evidence="18">
    <location>
        <begin position="147"/>
        <end position="166"/>
    </location>
</feature>
<gene>
    <name evidence="20" type="primary">nad2</name>
</gene>
<dbReference type="InterPro" id="IPR001750">
    <property type="entry name" value="ND/Mrp_TM"/>
</dbReference>